<dbReference type="RefSeq" id="WP_031563551.1">
    <property type="nucleotide sequence ID" value="NZ_CAAAIS010000004.1"/>
</dbReference>
<evidence type="ECO:0000259" key="1">
    <source>
        <dbReference type="Pfam" id="PF00850"/>
    </source>
</evidence>
<dbReference type="Gene3D" id="3.40.800.20">
    <property type="entry name" value="Histone deacetylase domain"/>
    <property type="match status" value="1"/>
</dbReference>
<feature type="domain" description="Histone deacetylase" evidence="1">
    <location>
        <begin position="111"/>
        <end position="402"/>
    </location>
</feature>
<name>A0A378LWV5_9GAMM</name>
<dbReference type="InterPro" id="IPR037138">
    <property type="entry name" value="His_deacetylse_dom_sf"/>
</dbReference>
<gene>
    <name evidence="2" type="primary">bcp_2</name>
    <name evidence="2" type="ORF">NCTC11532_02478</name>
</gene>
<dbReference type="PANTHER" id="PTHR10625:SF10">
    <property type="entry name" value="HISTONE DEACETYLASE HDAC1"/>
    <property type="match status" value="1"/>
</dbReference>
<evidence type="ECO:0000313" key="2">
    <source>
        <dbReference type="EMBL" id="STY30612.1"/>
    </source>
</evidence>
<sequence>MRHKYFFRHNTSADVLKEKNKNCCIQIPSVKDLEQMHDMPAGAEEDQFERLQHMTQVITEFQSRNPSLPIINTDQVLLPKHWLQLFAAIKEGNQKESLRLLAELPQTDKLLRSILAVHPLSYLHEVVSYCLQAQQKGFKKLSSDILITPGTFEVLIKDIALTLFHFKKFHFSFGLPTHHAFSEEGSGFCILNKTAILMKYLESVSSKLLKYIVVGTDVNRDNGLCDILMNIASDMDVSHLDIFDSRVYPHHDTGFISELFEHDGQPEGQKIQSWKQNKFEYFAIDLSLTARKTEEIHPAIIFALEKIKEQMEQAKKNHQKVALFLPTGWDSHEEETADCGKYVNGEYMADSEARKTRFNTKDLTYFYEHLFQIYHENRENIEKIYWGLEGGYSQKMYEHQVGLLLSIIMKNLAPQDSNEIGADGPKKS</sequence>
<organism evidence="2 3">
    <name type="scientific">Legionella wadsworthii</name>
    <dbReference type="NCBI Taxonomy" id="28088"/>
    <lineage>
        <taxon>Bacteria</taxon>
        <taxon>Pseudomonadati</taxon>
        <taxon>Pseudomonadota</taxon>
        <taxon>Gammaproteobacteria</taxon>
        <taxon>Legionellales</taxon>
        <taxon>Legionellaceae</taxon>
        <taxon>Legionella</taxon>
    </lineage>
</organism>
<dbReference type="PANTHER" id="PTHR10625">
    <property type="entry name" value="HISTONE DEACETYLASE HDAC1-RELATED"/>
    <property type="match status" value="1"/>
</dbReference>
<accession>A0A378LWV5</accession>
<dbReference type="AlphaFoldDB" id="A0A378LWV5"/>
<keyword evidence="3" id="KW-1185">Reference proteome</keyword>
<dbReference type="InterPro" id="IPR023801">
    <property type="entry name" value="His_deacetylse_dom"/>
</dbReference>
<dbReference type="Pfam" id="PF00850">
    <property type="entry name" value="Hist_deacetyl"/>
    <property type="match status" value="1"/>
</dbReference>
<reference evidence="2 3" key="1">
    <citation type="submission" date="2018-06" db="EMBL/GenBank/DDBJ databases">
        <authorList>
            <consortium name="Pathogen Informatics"/>
            <person name="Doyle S."/>
        </authorList>
    </citation>
    <scope>NUCLEOTIDE SEQUENCE [LARGE SCALE GENOMIC DNA]</scope>
    <source>
        <strain evidence="2 3">NCTC11532</strain>
    </source>
</reference>
<dbReference type="OrthoDB" id="9808367at2"/>
<dbReference type="InterPro" id="IPR023696">
    <property type="entry name" value="Ureohydrolase_dom_sf"/>
</dbReference>
<dbReference type="STRING" id="1122170.GCA_000701265_02578"/>
<dbReference type="SUPFAM" id="SSF52768">
    <property type="entry name" value="Arginase/deacetylase"/>
    <property type="match status" value="1"/>
</dbReference>
<dbReference type="EMBL" id="UGPB01000001">
    <property type="protein sequence ID" value="STY30612.1"/>
    <property type="molecule type" value="Genomic_DNA"/>
</dbReference>
<proteinExistence type="predicted"/>
<dbReference type="Proteomes" id="UP000255297">
    <property type="component" value="Unassembled WGS sequence"/>
</dbReference>
<protein>
    <submittedName>
        <fullName evidence="2">Acetylpolyamine aminohydolase</fullName>
    </submittedName>
</protein>
<dbReference type="GO" id="GO:0004407">
    <property type="term" value="F:histone deacetylase activity"/>
    <property type="evidence" value="ECO:0007669"/>
    <property type="project" value="TreeGrafter"/>
</dbReference>
<dbReference type="GO" id="GO:0040029">
    <property type="term" value="P:epigenetic regulation of gene expression"/>
    <property type="evidence" value="ECO:0007669"/>
    <property type="project" value="TreeGrafter"/>
</dbReference>
<evidence type="ECO:0000313" key="3">
    <source>
        <dbReference type="Proteomes" id="UP000255297"/>
    </source>
</evidence>